<reference evidence="1 2" key="1">
    <citation type="journal article" date="2014" name="Genome Announc.">
        <title>Draft Genome Sequence of Brevibacillus panacihumi Strain W25, a Halotolerant Hydrocarbon-Degrading Bacterium.</title>
        <authorList>
            <person name="Wang X."/>
            <person name="Jin D."/>
            <person name="Zhou L."/>
            <person name="Wu L."/>
            <person name="An W."/>
            <person name="Chen Y."/>
            <person name="Zhao L."/>
        </authorList>
    </citation>
    <scope>NUCLEOTIDE SEQUENCE [LARGE SCALE GENOMIC DNA]</scope>
    <source>
        <strain evidence="1 2">W25</strain>
    </source>
</reference>
<dbReference type="EMBL" id="AYJU01000001">
    <property type="protein sequence ID" value="EST56478.1"/>
    <property type="molecule type" value="Genomic_DNA"/>
</dbReference>
<accession>V6MLV8</accession>
<name>V6MLV8_9BACL</name>
<evidence type="ECO:0000313" key="2">
    <source>
        <dbReference type="Proteomes" id="UP000017973"/>
    </source>
</evidence>
<dbReference type="AlphaFoldDB" id="V6MLV8"/>
<sequence length="159" mass="18306">MDDRSESMASLQESIALEIKTARTKRNKMLFVVVSRISQVELQRAIHQMEIPILNVGLLLSEQLRLLPPEKRPFEVGRILRSLLAGENKNVVFLDRIEYLFDTELKQNPVRLFENLSGNKTLIVHWPGTLESGSLTYATPEHPEYYQSDNSYSSYVIEI</sequence>
<evidence type="ECO:0000313" key="1">
    <source>
        <dbReference type="EMBL" id="EST56478.1"/>
    </source>
</evidence>
<organism evidence="1 2">
    <name type="scientific">Brevibacillus panacihumi W25</name>
    <dbReference type="NCBI Taxonomy" id="1408254"/>
    <lineage>
        <taxon>Bacteria</taxon>
        <taxon>Bacillati</taxon>
        <taxon>Bacillota</taxon>
        <taxon>Bacilli</taxon>
        <taxon>Bacillales</taxon>
        <taxon>Paenibacillaceae</taxon>
        <taxon>Brevibacillus</taxon>
    </lineage>
</organism>
<dbReference type="NCBIfam" id="NF033453">
    <property type="entry name" value="BREX_3_BrxF"/>
    <property type="match status" value="1"/>
</dbReference>
<dbReference type="InterPro" id="IPR048067">
    <property type="entry name" value="BREX_3_BrxF"/>
</dbReference>
<proteinExistence type="predicted"/>
<dbReference type="HOGENOM" id="CLU_122351_0_0_9"/>
<dbReference type="OrthoDB" id="7503064at2"/>
<gene>
    <name evidence="1" type="ORF">T458_04070</name>
</gene>
<dbReference type="Proteomes" id="UP000017973">
    <property type="component" value="Unassembled WGS sequence"/>
</dbReference>
<dbReference type="eggNOG" id="COG0470">
    <property type="taxonomic scope" value="Bacteria"/>
</dbReference>
<keyword evidence="2" id="KW-1185">Reference proteome</keyword>
<comment type="caution">
    <text evidence="1">The sequence shown here is derived from an EMBL/GenBank/DDBJ whole genome shotgun (WGS) entry which is preliminary data.</text>
</comment>
<protein>
    <submittedName>
        <fullName evidence="1">ATPase AAA</fullName>
    </submittedName>
</protein>
<dbReference type="STRING" id="1408254.T458_04070"/>